<feature type="compositionally biased region" description="Low complexity" evidence="1">
    <location>
        <begin position="385"/>
        <end position="427"/>
    </location>
</feature>
<feature type="region of interest" description="Disordered" evidence="1">
    <location>
        <begin position="803"/>
        <end position="866"/>
    </location>
</feature>
<feature type="compositionally biased region" description="Low complexity" evidence="1">
    <location>
        <begin position="689"/>
        <end position="700"/>
    </location>
</feature>
<feature type="compositionally biased region" description="Low complexity" evidence="1">
    <location>
        <begin position="179"/>
        <end position="203"/>
    </location>
</feature>
<reference evidence="2" key="1">
    <citation type="journal article" date="2021" name="New Phytol.">
        <title>Evolutionary innovations through gain and loss of genes in the ectomycorrhizal Boletales.</title>
        <authorList>
            <person name="Wu G."/>
            <person name="Miyauchi S."/>
            <person name="Morin E."/>
            <person name="Kuo A."/>
            <person name="Drula E."/>
            <person name="Varga T."/>
            <person name="Kohler A."/>
            <person name="Feng B."/>
            <person name="Cao Y."/>
            <person name="Lipzen A."/>
            <person name="Daum C."/>
            <person name="Hundley H."/>
            <person name="Pangilinan J."/>
            <person name="Johnson J."/>
            <person name="Barry K."/>
            <person name="LaButti K."/>
            <person name="Ng V."/>
            <person name="Ahrendt S."/>
            <person name="Min B."/>
            <person name="Choi I.G."/>
            <person name="Park H."/>
            <person name="Plett J.M."/>
            <person name="Magnuson J."/>
            <person name="Spatafora J.W."/>
            <person name="Nagy L.G."/>
            <person name="Henrissat B."/>
            <person name="Grigoriev I.V."/>
            <person name="Yang Z.L."/>
            <person name="Xu J."/>
            <person name="Martin F.M."/>
        </authorList>
    </citation>
    <scope>NUCLEOTIDE SEQUENCE</scope>
    <source>
        <strain evidence="2">KKN 215</strain>
    </source>
</reference>
<feature type="compositionally biased region" description="Low complexity" evidence="1">
    <location>
        <begin position="138"/>
        <end position="152"/>
    </location>
</feature>
<gene>
    <name evidence="2" type="ORF">BXZ70DRAFT_911157</name>
</gene>
<evidence type="ECO:0000256" key="1">
    <source>
        <dbReference type="SAM" id="MobiDB-lite"/>
    </source>
</evidence>
<feature type="compositionally biased region" description="Basic and acidic residues" evidence="1">
    <location>
        <begin position="653"/>
        <end position="663"/>
    </location>
</feature>
<dbReference type="AlphaFoldDB" id="A0A8K0UEP4"/>
<feature type="region of interest" description="Disordered" evidence="1">
    <location>
        <begin position="586"/>
        <end position="609"/>
    </location>
</feature>
<evidence type="ECO:0000313" key="3">
    <source>
        <dbReference type="Proteomes" id="UP000813824"/>
    </source>
</evidence>
<feature type="compositionally biased region" description="Low complexity" evidence="1">
    <location>
        <begin position="636"/>
        <end position="647"/>
    </location>
</feature>
<comment type="caution">
    <text evidence="2">The sequence shown here is derived from an EMBL/GenBank/DDBJ whole genome shotgun (WGS) entry which is preliminary data.</text>
</comment>
<keyword evidence="3" id="KW-1185">Reference proteome</keyword>
<feature type="region of interest" description="Disordered" evidence="1">
    <location>
        <begin position="380"/>
        <end position="538"/>
    </location>
</feature>
<feature type="compositionally biased region" description="Low complexity" evidence="1">
    <location>
        <begin position="587"/>
        <end position="606"/>
    </location>
</feature>
<dbReference type="EMBL" id="JAEVFJ010000058">
    <property type="protein sequence ID" value="KAH8078734.1"/>
    <property type="molecule type" value="Genomic_DNA"/>
</dbReference>
<feature type="compositionally biased region" description="Low complexity" evidence="1">
    <location>
        <begin position="492"/>
        <end position="509"/>
    </location>
</feature>
<feature type="compositionally biased region" description="Acidic residues" evidence="1">
    <location>
        <begin position="966"/>
        <end position="976"/>
    </location>
</feature>
<protein>
    <submittedName>
        <fullName evidence="2">Uncharacterized protein</fullName>
    </submittedName>
</protein>
<feature type="compositionally biased region" description="Low complexity" evidence="1">
    <location>
        <begin position="918"/>
        <end position="935"/>
    </location>
</feature>
<feature type="compositionally biased region" description="Polar residues" evidence="1">
    <location>
        <begin position="204"/>
        <end position="219"/>
    </location>
</feature>
<name>A0A8K0UEP4_9AGAR</name>
<organism evidence="2 3">
    <name type="scientific">Cristinia sonorae</name>
    <dbReference type="NCBI Taxonomy" id="1940300"/>
    <lineage>
        <taxon>Eukaryota</taxon>
        <taxon>Fungi</taxon>
        <taxon>Dikarya</taxon>
        <taxon>Basidiomycota</taxon>
        <taxon>Agaricomycotina</taxon>
        <taxon>Agaricomycetes</taxon>
        <taxon>Agaricomycetidae</taxon>
        <taxon>Agaricales</taxon>
        <taxon>Pleurotineae</taxon>
        <taxon>Stephanosporaceae</taxon>
        <taxon>Cristinia</taxon>
    </lineage>
</organism>
<proteinExistence type="predicted"/>
<accession>A0A8K0UEP4</accession>
<sequence length="988" mass="107746">MSPSVVFYRDTFRCRECFKELHPLPTKKPKNPLDLGRYYVTCRGESSPHTVVFAWASARLALALDPEVENILMEPGKPPEPPPAAIQGPLQCSEPGCHKGRINKDCPHLACASHCRKRPDHEDGPCLCHNTHSKRARAAAMSSDSSQQPPSSTDGVQLPVIPPQNPLQPTSPPPPPLQPIRVNQPLPSPSSSAIPTSQSAPASLTNRSQPARSSTNAKTASKGVSKGLFPAVQARVASHLSDVFVEQTALELARREERRKEEEKRKALLAASDAKVDFHVYKTRSSKPVLRSLLGVADPRRYVVFDQPLLSRLGIMAPDTPSANFRFGLYFRDTRQWADIDVDYHVQLRPGEAIHIGPCSADRESKDPPGFLEALMQDEARPNNARSSSSQLASDRQSVQSQTRRGRTTQRAGHTGPLPTPFNSSPLSSPPPSPPLASSSAGRDAEATPRPLRLLQPQRPLAEPQVKTEEVQSLVLDTPDPIGDTSEDPIVLSSDSELSDPHSSSSTPTKHNQDQTLSVNEVSVAKKNKGKQRATDVGAGWEAQPERYAHQGTQSELLRYCYGVLGHGLGCITFLTTLVPAASVTKSSATSQSFSRESSSDNFSSSEDLHAEEQAALLAATRASRREAMLSHPKVGSSSRSGRLRSMSAHRSRGSDSEEDVVHRQAALLAQANSCRREHTPHPNANRRSSGSSAVPVSGSQRHLPANTTRPWPAGHYACDVIPFFRASYDKSNRRRRVRVEDLYRKTFNTPWASSTFYEHRNRWTAALKTAAGREICDRLEAAGHIPDAEWWSLLTEVAEAEEEQRAGLDSGSDASRLRSAPSTKRSRGSSSDEHPLPTLPSPSSKRMKSSGKGTAGSRLQRDDALRLDGPLVPELIRLLTAAAGSQAIAPRHGRKPANQNSSSSRNRNPEDSTGMDSLLRLLSRAAAAPSAPSRNRPEAHQQPSAFQSGSRSSRSRSRTPSLYGDDAENNDECDWEEGKGDDFDDYD</sequence>
<feature type="region of interest" description="Disordered" evidence="1">
    <location>
        <begin position="625"/>
        <end position="710"/>
    </location>
</feature>
<feature type="region of interest" description="Disordered" evidence="1">
    <location>
        <begin position="886"/>
        <end position="988"/>
    </location>
</feature>
<feature type="region of interest" description="Disordered" evidence="1">
    <location>
        <begin position="137"/>
        <end position="223"/>
    </location>
</feature>
<evidence type="ECO:0000313" key="2">
    <source>
        <dbReference type="EMBL" id="KAH8078734.1"/>
    </source>
</evidence>
<dbReference type="Proteomes" id="UP000813824">
    <property type="component" value="Unassembled WGS sequence"/>
</dbReference>
<feature type="compositionally biased region" description="Pro residues" evidence="1">
    <location>
        <begin position="160"/>
        <end position="178"/>
    </location>
</feature>
<feature type="compositionally biased region" description="Low complexity" evidence="1">
    <location>
        <begin position="449"/>
        <end position="461"/>
    </location>
</feature>